<evidence type="ECO:0000259" key="3">
    <source>
        <dbReference type="PROSITE" id="PS51724"/>
    </source>
</evidence>
<feature type="compositionally biased region" description="Basic and acidic residues" evidence="2">
    <location>
        <begin position="298"/>
        <end position="319"/>
    </location>
</feature>
<dbReference type="InterPro" id="IPR007730">
    <property type="entry name" value="SPOR-like_dom"/>
</dbReference>
<accession>A0A2I1RH08</accession>
<proteinExistence type="predicted"/>
<evidence type="ECO:0008006" key="7">
    <source>
        <dbReference type="Google" id="ProtNLM"/>
    </source>
</evidence>
<dbReference type="SUPFAM" id="SSF110997">
    <property type="entry name" value="Sporulation related repeat"/>
    <property type="match status" value="1"/>
</dbReference>
<dbReference type="Pfam" id="PF01476">
    <property type="entry name" value="LysM"/>
    <property type="match status" value="1"/>
</dbReference>
<dbReference type="InterPro" id="IPR018392">
    <property type="entry name" value="LysM"/>
</dbReference>
<dbReference type="RefSeq" id="WP_101964680.1">
    <property type="nucleotide sequence ID" value="NZ_PKJS01000010.1"/>
</dbReference>
<dbReference type="SUPFAM" id="SSF54106">
    <property type="entry name" value="LysM domain"/>
    <property type="match status" value="1"/>
</dbReference>
<keyword evidence="1" id="KW-0175">Coiled coil</keyword>
<dbReference type="SMART" id="SM00257">
    <property type="entry name" value="LysM"/>
    <property type="match status" value="1"/>
</dbReference>
<sequence>MKFSKQALLGTTVLLGGSVLLYATMHQVLTAPAKPAANSQQVIAKPMTDKQSAISNEPLTADIATEKNLLAQKQKEREQRVAAQEQQAQQYMTEQQRIEAEALARSRAENQLYANKNAANTSSVVASSVTAITQPVVKPRPVDTVAAPPQSQVAVPNSVQNTAQTQNAAQTRSAAQTKVQVATPKPTVTAPVVAQPQSAAKTTPSNPGAYQVKAGEGLIGLSRRYNVPVDVLASVNNLKPTSSLRVGQTITIPTAAQVNRITQQAQAREQQRQNEITRKKQEAERKKQQALLEQQQEVARKKQEAAQKEQQKQQEIARKKQEAQLKEQLKEQKRQQEIAQKKSEAQQQAQKKQAFQAAQDNLRQARQTVKETDAKGTFGVQVALATDQKKASEITQKLQAAGYKVKTTQTSKGVRIVVGPEKGKVAALALKDKLNNDSRVDVNSGWVLYW</sequence>
<evidence type="ECO:0000259" key="4">
    <source>
        <dbReference type="PROSITE" id="PS51782"/>
    </source>
</evidence>
<evidence type="ECO:0000256" key="2">
    <source>
        <dbReference type="SAM" id="MobiDB-lite"/>
    </source>
</evidence>
<evidence type="ECO:0000256" key="1">
    <source>
        <dbReference type="SAM" id="Coils"/>
    </source>
</evidence>
<feature type="compositionally biased region" description="Low complexity" evidence="2">
    <location>
        <begin position="163"/>
        <end position="177"/>
    </location>
</feature>
<dbReference type="EMBL" id="PKJS01000010">
    <property type="protein sequence ID" value="PKZ68422.1"/>
    <property type="molecule type" value="Genomic_DNA"/>
</dbReference>
<comment type="caution">
    <text evidence="5">The sequence shown here is derived from an EMBL/GenBank/DDBJ whole genome shotgun (WGS) entry which is preliminary data.</text>
</comment>
<feature type="domain" description="SPOR" evidence="3">
    <location>
        <begin position="372"/>
        <end position="449"/>
    </location>
</feature>
<feature type="region of interest" description="Disordered" evidence="2">
    <location>
        <begin position="163"/>
        <end position="184"/>
    </location>
</feature>
<protein>
    <recommendedName>
        <fullName evidence="7">LysM peptidoglycan-binding domain-containing protein</fullName>
    </recommendedName>
</protein>
<evidence type="ECO:0000313" key="6">
    <source>
        <dbReference type="Proteomes" id="UP000234914"/>
    </source>
</evidence>
<dbReference type="Gene3D" id="3.30.70.1070">
    <property type="entry name" value="Sporulation related repeat"/>
    <property type="match status" value="1"/>
</dbReference>
<dbReference type="Gene3D" id="3.10.350.10">
    <property type="entry name" value="LysM domain"/>
    <property type="match status" value="1"/>
</dbReference>
<gene>
    <name evidence="5" type="ORF">CYJ96_08540</name>
</gene>
<dbReference type="InterPro" id="IPR036779">
    <property type="entry name" value="LysM_dom_sf"/>
</dbReference>
<evidence type="ECO:0000313" key="5">
    <source>
        <dbReference type="EMBL" id="PKZ68422.1"/>
    </source>
</evidence>
<dbReference type="GO" id="GO:0042834">
    <property type="term" value="F:peptidoglycan binding"/>
    <property type="evidence" value="ECO:0007669"/>
    <property type="project" value="InterPro"/>
</dbReference>
<dbReference type="AlphaFoldDB" id="A0A2I1RH08"/>
<dbReference type="InterPro" id="IPR036680">
    <property type="entry name" value="SPOR-like_sf"/>
</dbReference>
<organism evidence="5 6">
    <name type="scientific">Faucicola osloensis</name>
    <name type="common">Moraxella osloensis</name>
    <dbReference type="NCBI Taxonomy" id="34062"/>
    <lineage>
        <taxon>Bacteria</taxon>
        <taxon>Pseudomonadati</taxon>
        <taxon>Pseudomonadota</taxon>
        <taxon>Gammaproteobacteria</taxon>
        <taxon>Moraxellales</taxon>
        <taxon>Moraxellaceae</taxon>
        <taxon>Faucicola</taxon>
    </lineage>
</organism>
<dbReference type="CDD" id="cd00118">
    <property type="entry name" value="LysM"/>
    <property type="match status" value="1"/>
</dbReference>
<reference evidence="5 6" key="1">
    <citation type="submission" date="2017-12" db="EMBL/GenBank/DDBJ databases">
        <title>Phylogenetic diversity of female urinary microbiome.</title>
        <authorList>
            <person name="Thomas-White K."/>
            <person name="Wolfe A.J."/>
        </authorList>
    </citation>
    <scope>NUCLEOTIDE SEQUENCE [LARGE SCALE GENOMIC DNA]</scope>
    <source>
        <strain evidence="5 6">UMB0416</strain>
    </source>
</reference>
<feature type="region of interest" description="Disordered" evidence="2">
    <location>
        <begin position="263"/>
        <end position="319"/>
    </location>
</feature>
<feature type="region of interest" description="Disordered" evidence="2">
    <location>
        <begin position="333"/>
        <end position="370"/>
    </location>
</feature>
<feature type="compositionally biased region" description="Basic and acidic residues" evidence="2">
    <location>
        <begin position="333"/>
        <end position="344"/>
    </location>
</feature>
<feature type="coiled-coil region" evidence="1">
    <location>
        <begin position="66"/>
        <end position="101"/>
    </location>
</feature>
<feature type="compositionally biased region" description="Basic and acidic residues" evidence="2">
    <location>
        <begin position="269"/>
        <end position="287"/>
    </location>
</feature>
<feature type="compositionally biased region" description="Low complexity" evidence="2">
    <location>
        <begin position="345"/>
        <end position="359"/>
    </location>
</feature>
<dbReference type="PROSITE" id="PS51782">
    <property type="entry name" value="LYSM"/>
    <property type="match status" value="1"/>
</dbReference>
<dbReference type="Proteomes" id="UP000234914">
    <property type="component" value="Unassembled WGS sequence"/>
</dbReference>
<name>A0A2I1RH08_FAUOS</name>
<dbReference type="Pfam" id="PF05036">
    <property type="entry name" value="SPOR"/>
    <property type="match status" value="1"/>
</dbReference>
<feature type="domain" description="LysM" evidence="4">
    <location>
        <begin position="208"/>
        <end position="252"/>
    </location>
</feature>
<dbReference type="PROSITE" id="PS51724">
    <property type="entry name" value="SPOR"/>
    <property type="match status" value="1"/>
</dbReference>